<keyword evidence="2" id="KW-1133">Transmembrane helix</keyword>
<keyword evidence="2" id="KW-0472">Membrane</keyword>
<feature type="coiled-coil region" evidence="1">
    <location>
        <begin position="46"/>
        <end position="73"/>
    </location>
</feature>
<proteinExistence type="predicted"/>
<evidence type="ECO:0000256" key="1">
    <source>
        <dbReference type="SAM" id="Coils"/>
    </source>
</evidence>
<name>A0A831U363_GEOME</name>
<organism evidence="3">
    <name type="scientific">Geobacter metallireducens</name>
    <dbReference type="NCBI Taxonomy" id="28232"/>
    <lineage>
        <taxon>Bacteria</taxon>
        <taxon>Pseudomonadati</taxon>
        <taxon>Thermodesulfobacteriota</taxon>
        <taxon>Desulfuromonadia</taxon>
        <taxon>Geobacterales</taxon>
        <taxon>Geobacteraceae</taxon>
        <taxon>Geobacter</taxon>
    </lineage>
</organism>
<keyword evidence="2" id="KW-0812">Transmembrane</keyword>
<accession>A0A831U363</accession>
<dbReference type="AlphaFoldDB" id="A0A831U363"/>
<gene>
    <name evidence="3" type="ORF">ENQ87_04650</name>
</gene>
<protein>
    <submittedName>
        <fullName evidence="3">Uncharacterized protein</fullName>
    </submittedName>
</protein>
<keyword evidence="1" id="KW-0175">Coiled coil</keyword>
<comment type="caution">
    <text evidence="3">The sequence shown here is derived from an EMBL/GenBank/DDBJ whole genome shotgun (WGS) entry which is preliminary data.</text>
</comment>
<sequence>MTELLHGVPGWFLIIVIVLFGGAITLLGGYFLWSVKGILAGFKDAVEELKTLIQKLFDKHDDHEKRLSALEGRCEGVRDTGALCSGGRRYYDPAERPGL</sequence>
<feature type="transmembrane region" description="Helical" evidence="2">
    <location>
        <begin position="12"/>
        <end position="33"/>
    </location>
</feature>
<dbReference type="EMBL" id="DSOV01000016">
    <property type="protein sequence ID" value="HEN41658.1"/>
    <property type="molecule type" value="Genomic_DNA"/>
</dbReference>
<evidence type="ECO:0000313" key="3">
    <source>
        <dbReference type="EMBL" id="HEN41658.1"/>
    </source>
</evidence>
<evidence type="ECO:0000256" key="2">
    <source>
        <dbReference type="SAM" id="Phobius"/>
    </source>
</evidence>
<reference evidence="3" key="1">
    <citation type="journal article" date="2020" name="mSystems">
        <title>Genome- and Community-Level Interaction Insights into Carbon Utilization and Element Cycling Functions of Hydrothermarchaeota in Hydrothermal Sediment.</title>
        <authorList>
            <person name="Zhou Z."/>
            <person name="Liu Y."/>
            <person name="Xu W."/>
            <person name="Pan J."/>
            <person name="Luo Z.H."/>
            <person name="Li M."/>
        </authorList>
    </citation>
    <scope>NUCLEOTIDE SEQUENCE [LARGE SCALE GENOMIC DNA]</scope>
    <source>
        <strain evidence="3">SpSt-349</strain>
    </source>
</reference>